<accession>A0A3P9NBZ6</accession>
<evidence type="ECO:0000259" key="6">
    <source>
        <dbReference type="SMART" id="SM00092"/>
    </source>
</evidence>
<evidence type="ECO:0000256" key="2">
    <source>
        <dbReference type="ARBA" id="ARBA00005600"/>
    </source>
</evidence>
<dbReference type="SUPFAM" id="SSF54076">
    <property type="entry name" value="RNase A-like"/>
    <property type="match status" value="1"/>
</dbReference>
<organism evidence="7 8">
    <name type="scientific">Poecilia reticulata</name>
    <name type="common">Guppy</name>
    <name type="synonym">Acanthophacelus reticulatus</name>
    <dbReference type="NCBI Taxonomy" id="8081"/>
    <lineage>
        <taxon>Eukaryota</taxon>
        <taxon>Metazoa</taxon>
        <taxon>Chordata</taxon>
        <taxon>Craniata</taxon>
        <taxon>Vertebrata</taxon>
        <taxon>Euteleostomi</taxon>
        <taxon>Actinopterygii</taxon>
        <taxon>Neopterygii</taxon>
        <taxon>Teleostei</taxon>
        <taxon>Neoteleostei</taxon>
        <taxon>Acanthomorphata</taxon>
        <taxon>Ovalentaria</taxon>
        <taxon>Atherinomorphae</taxon>
        <taxon>Cyprinodontiformes</taxon>
        <taxon>Poeciliidae</taxon>
        <taxon>Poeciliinae</taxon>
        <taxon>Poecilia</taxon>
    </lineage>
</organism>
<keyword evidence="3" id="KW-0964">Secreted</keyword>
<dbReference type="GO" id="GO:0003676">
    <property type="term" value="F:nucleic acid binding"/>
    <property type="evidence" value="ECO:0007669"/>
    <property type="project" value="InterPro"/>
</dbReference>
<dbReference type="PANTHER" id="PTHR11437:SF10">
    <property type="entry name" value="ANGIOGENIN-RELATED"/>
    <property type="match status" value="1"/>
</dbReference>
<dbReference type="OMA" id="MERIYVV"/>
<comment type="similarity">
    <text evidence="2">Belongs to the pancreatic ribonuclease family.</text>
</comment>
<dbReference type="Ensembl" id="ENSPRET00000007176.1">
    <property type="protein sequence ID" value="ENSPREP00000007085.1"/>
    <property type="gene ID" value="ENSPREG00000004864.1"/>
</dbReference>
<dbReference type="Pfam" id="PF00074">
    <property type="entry name" value="RnaseA"/>
    <property type="match status" value="1"/>
</dbReference>
<protein>
    <recommendedName>
        <fullName evidence="6">Ribonuclease A-domain domain-containing protein</fullName>
    </recommendedName>
</protein>
<keyword evidence="4" id="KW-1015">Disulfide bond</keyword>
<comment type="subcellular location">
    <subcellularLocation>
        <location evidence="1">Secreted</location>
    </subcellularLocation>
</comment>
<dbReference type="GO" id="GO:0005576">
    <property type="term" value="C:extracellular region"/>
    <property type="evidence" value="ECO:0007669"/>
    <property type="project" value="UniProtKB-SubCell"/>
</dbReference>
<dbReference type="AlphaFoldDB" id="A0A3P9NBZ6"/>
<dbReference type="GO" id="GO:0050830">
    <property type="term" value="P:defense response to Gram-positive bacterium"/>
    <property type="evidence" value="ECO:0007669"/>
    <property type="project" value="TreeGrafter"/>
</dbReference>
<name>A0A3P9NBZ6_POERE</name>
<evidence type="ECO:0000313" key="7">
    <source>
        <dbReference type="Ensembl" id="ENSPREP00000007085.1"/>
    </source>
</evidence>
<dbReference type="InterPro" id="IPR001427">
    <property type="entry name" value="RNaseA"/>
</dbReference>
<keyword evidence="5" id="KW-0732">Signal</keyword>
<dbReference type="InterPro" id="IPR023412">
    <property type="entry name" value="RNaseA_domain"/>
</dbReference>
<evidence type="ECO:0000256" key="4">
    <source>
        <dbReference type="ARBA" id="ARBA00023157"/>
    </source>
</evidence>
<sequence length="131" mass="14818">MKIQVVAVLILALSAAEISEALNFFQKHVVTSRNPPSCDTKMKEINAPNKWCKPLNTVFLDPKRVLTGICNFGNYRQTQDIDLQIIDCKIFKKSNRYPHCKYRAVKGRATSLTVLCNQNHVSKHLDACSVL</sequence>
<dbReference type="GO" id="GO:0004540">
    <property type="term" value="F:RNA nuclease activity"/>
    <property type="evidence" value="ECO:0007669"/>
    <property type="project" value="TreeGrafter"/>
</dbReference>
<evidence type="ECO:0000256" key="3">
    <source>
        <dbReference type="ARBA" id="ARBA00022525"/>
    </source>
</evidence>
<dbReference type="PANTHER" id="PTHR11437">
    <property type="entry name" value="RIBONUCLEASE"/>
    <property type="match status" value="1"/>
</dbReference>
<dbReference type="Gene3D" id="3.10.130.10">
    <property type="entry name" value="Ribonuclease A-like domain"/>
    <property type="match status" value="1"/>
</dbReference>
<keyword evidence="8" id="KW-1185">Reference proteome</keyword>
<dbReference type="Proteomes" id="UP000242638">
    <property type="component" value="Unassembled WGS sequence"/>
</dbReference>
<reference evidence="7" key="3">
    <citation type="submission" date="2025-09" db="UniProtKB">
        <authorList>
            <consortium name="Ensembl"/>
        </authorList>
    </citation>
    <scope>IDENTIFICATION</scope>
    <source>
        <strain evidence="7">Guanapo</strain>
    </source>
</reference>
<feature type="domain" description="Ribonuclease A-domain" evidence="6">
    <location>
        <begin position="17"/>
        <end position="129"/>
    </location>
</feature>
<reference evidence="8" key="1">
    <citation type="submission" date="2013-11" db="EMBL/GenBank/DDBJ databases">
        <title>The genomic landscape of the Guanapo guppy.</title>
        <authorList>
            <person name="Kuenstner A."/>
            <person name="Dreyer C."/>
        </authorList>
    </citation>
    <scope>NUCLEOTIDE SEQUENCE</scope>
    <source>
        <strain evidence="8">Guanapo</strain>
    </source>
</reference>
<feature type="chain" id="PRO_5018305155" description="Ribonuclease A-domain domain-containing protein" evidence="5">
    <location>
        <begin position="22"/>
        <end position="131"/>
    </location>
</feature>
<dbReference type="SMART" id="SM00092">
    <property type="entry name" value="RNAse_Pc"/>
    <property type="match status" value="1"/>
</dbReference>
<feature type="signal peptide" evidence="5">
    <location>
        <begin position="1"/>
        <end position="21"/>
    </location>
</feature>
<proteinExistence type="inferred from homology"/>
<evidence type="ECO:0000256" key="1">
    <source>
        <dbReference type="ARBA" id="ARBA00004613"/>
    </source>
</evidence>
<reference evidence="7" key="2">
    <citation type="submission" date="2025-08" db="UniProtKB">
        <authorList>
            <consortium name="Ensembl"/>
        </authorList>
    </citation>
    <scope>IDENTIFICATION</scope>
    <source>
        <strain evidence="7">Guanapo</strain>
    </source>
</reference>
<evidence type="ECO:0000313" key="8">
    <source>
        <dbReference type="Proteomes" id="UP000242638"/>
    </source>
</evidence>
<dbReference type="GeneTree" id="ENSGT00940000177522"/>
<dbReference type="InterPro" id="IPR036816">
    <property type="entry name" value="RNaseA-like_dom_sf"/>
</dbReference>
<evidence type="ECO:0000256" key="5">
    <source>
        <dbReference type="SAM" id="SignalP"/>
    </source>
</evidence>